<evidence type="ECO:0000256" key="3">
    <source>
        <dbReference type="ARBA" id="ARBA00022448"/>
    </source>
</evidence>
<dbReference type="EMBL" id="JADIMT010000094">
    <property type="protein sequence ID" value="MBO8436945.1"/>
    <property type="molecule type" value="Genomic_DNA"/>
</dbReference>
<name>A0A9D9E2X1_9SPIO</name>
<evidence type="ECO:0000259" key="8">
    <source>
        <dbReference type="PROSITE" id="PS50893"/>
    </source>
</evidence>
<proteinExistence type="inferred from homology"/>
<comment type="caution">
    <text evidence="9">The sequence shown here is derived from an EMBL/GenBank/DDBJ whole genome shotgun (WGS) entry which is preliminary data.</text>
</comment>
<evidence type="ECO:0000256" key="2">
    <source>
        <dbReference type="ARBA" id="ARBA00005417"/>
    </source>
</evidence>
<dbReference type="PROSITE" id="PS00211">
    <property type="entry name" value="ABC_TRANSPORTER_1"/>
    <property type="match status" value="1"/>
</dbReference>
<dbReference type="SMART" id="SM00382">
    <property type="entry name" value="AAA"/>
    <property type="match status" value="1"/>
</dbReference>
<keyword evidence="5" id="KW-0547">Nucleotide-binding</keyword>
<evidence type="ECO:0000256" key="7">
    <source>
        <dbReference type="ARBA" id="ARBA00023136"/>
    </source>
</evidence>
<evidence type="ECO:0000313" key="9">
    <source>
        <dbReference type="EMBL" id="MBO8436945.1"/>
    </source>
</evidence>
<comment type="subcellular location">
    <subcellularLocation>
        <location evidence="1">Cell inner membrane</location>
        <topology evidence="1">Peripheral membrane protein</topology>
    </subcellularLocation>
</comment>
<dbReference type="AlphaFoldDB" id="A0A9D9E2X1"/>
<dbReference type="InterPro" id="IPR013563">
    <property type="entry name" value="Oligopep_ABC_C"/>
</dbReference>
<evidence type="ECO:0000256" key="1">
    <source>
        <dbReference type="ARBA" id="ARBA00004417"/>
    </source>
</evidence>
<accession>A0A9D9E2X1</accession>
<keyword evidence="6 9" id="KW-0067">ATP-binding</keyword>
<dbReference type="FunFam" id="3.40.50.300:FF:000016">
    <property type="entry name" value="Oligopeptide ABC transporter ATP-binding component"/>
    <property type="match status" value="1"/>
</dbReference>
<dbReference type="PANTHER" id="PTHR43297">
    <property type="entry name" value="OLIGOPEPTIDE TRANSPORT ATP-BINDING PROTEIN APPD"/>
    <property type="match status" value="1"/>
</dbReference>
<dbReference type="InterPro" id="IPR003593">
    <property type="entry name" value="AAA+_ATPase"/>
</dbReference>
<keyword evidence="3" id="KW-0813">Transport</keyword>
<evidence type="ECO:0000256" key="4">
    <source>
        <dbReference type="ARBA" id="ARBA00022475"/>
    </source>
</evidence>
<dbReference type="Gene3D" id="3.40.50.300">
    <property type="entry name" value="P-loop containing nucleotide triphosphate hydrolases"/>
    <property type="match status" value="1"/>
</dbReference>
<reference evidence="9" key="2">
    <citation type="journal article" date="2021" name="PeerJ">
        <title>Extensive microbial diversity within the chicken gut microbiome revealed by metagenomics and culture.</title>
        <authorList>
            <person name="Gilroy R."/>
            <person name="Ravi A."/>
            <person name="Getino M."/>
            <person name="Pursley I."/>
            <person name="Horton D.L."/>
            <person name="Alikhan N.F."/>
            <person name="Baker D."/>
            <person name="Gharbi K."/>
            <person name="Hall N."/>
            <person name="Watson M."/>
            <person name="Adriaenssens E.M."/>
            <person name="Foster-Nyarko E."/>
            <person name="Jarju S."/>
            <person name="Secka A."/>
            <person name="Antonio M."/>
            <person name="Oren A."/>
            <person name="Chaudhuri R.R."/>
            <person name="La Ragione R."/>
            <person name="Hildebrand F."/>
            <person name="Pallen M.J."/>
        </authorList>
    </citation>
    <scope>NUCLEOTIDE SEQUENCE</scope>
    <source>
        <strain evidence="9">7293</strain>
    </source>
</reference>
<dbReference type="GO" id="GO:0015833">
    <property type="term" value="P:peptide transport"/>
    <property type="evidence" value="ECO:0007669"/>
    <property type="project" value="InterPro"/>
</dbReference>
<dbReference type="InterPro" id="IPR027417">
    <property type="entry name" value="P-loop_NTPase"/>
</dbReference>
<dbReference type="SUPFAM" id="SSF52540">
    <property type="entry name" value="P-loop containing nucleoside triphosphate hydrolases"/>
    <property type="match status" value="1"/>
</dbReference>
<keyword evidence="4" id="KW-1003">Cell membrane</keyword>
<protein>
    <submittedName>
        <fullName evidence="9">ABC transporter ATP-binding protein</fullName>
    </submittedName>
</protein>
<evidence type="ECO:0000256" key="5">
    <source>
        <dbReference type="ARBA" id="ARBA00022741"/>
    </source>
</evidence>
<dbReference type="PANTHER" id="PTHR43297:SF2">
    <property type="entry name" value="DIPEPTIDE TRANSPORT ATP-BINDING PROTEIN DPPD"/>
    <property type="match status" value="1"/>
</dbReference>
<evidence type="ECO:0000256" key="6">
    <source>
        <dbReference type="ARBA" id="ARBA00022840"/>
    </source>
</evidence>
<organism evidence="9 10">
    <name type="scientific">Candidatus Ornithospirochaeta stercoripullorum</name>
    <dbReference type="NCBI Taxonomy" id="2840899"/>
    <lineage>
        <taxon>Bacteria</taxon>
        <taxon>Pseudomonadati</taxon>
        <taxon>Spirochaetota</taxon>
        <taxon>Spirochaetia</taxon>
        <taxon>Spirochaetales</taxon>
        <taxon>Spirochaetaceae</taxon>
        <taxon>Spirochaetaceae incertae sedis</taxon>
        <taxon>Candidatus Ornithospirochaeta</taxon>
    </lineage>
</organism>
<dbReference type="Pfam" id="PF08352">
    <property type="entry name" value="oligo_HPY"/>
    <property type="match status" value="1"/>
</dbReference>
<dbReference type="NCBIfam" id="TIGR01727">
    <property type="entry name" value="oligo_HPY"/>
    <property type="match status" value="1"/>
</dbReference>
<dbReference type="CDD" id="cd03257">
    <property type="entry name" value="ABC_NikE_OppD_transporters"/>
    <property type="match status" value="1"/>
</dbReference>
<reference evidence="9" key="1">
    <citation type="submission" date="2020-10" db="EMBL/GenBank/DDBJ databases">
        <authorList>
            <person name="Gilroy R."/>
        </authorList>
    </citation>
    <scope>NUCLEOTIDE SEQUENCE</scope>
    <source>
        <strain evidence="9">7293</strain>
    </source>
</reference>
<gene>
    <name evidence="9" type="ORF">IAA97_08205</name>
</gene>
<dbReference type="Proteomes" id="UP000823615">
    <property type="component" value="Unassembled WGS sequence"/>
</dbReference>
<dbReference type="GO" id="GO:0016887">
    <property type="term" value="F:ATP hydrolysis activity"/>
    <property type="evidence" value="ECO:0007669"/>
    <property type="project" value="InterPro"/>
</dbReference>
<dbReference type="Pfam" id="PF00005">
    <property type="entry name" value="ABC_tran"/>
    <property type="match status" value="1"/>
</dbReference>
<keyword evidence="7" id="KW-0472">Membrane</keyword>
<dbReference type="PROSITE" id="PS50893">
    <property type="entry name" value="ABC_TRANSPORTER_2"/>
    <property type="match status" value="1"/>
</dbReference>
<sequence>MEESVLTVRNLRAEYPSAIAVDGLSFSVKRGECLALVGESGSGKSTIALSLLRLGKAKLSGEVLFSGRNLLDLTEKEMTEIRGREISAVFQDSMSGLNPVITVGHQLVYVIRLNDRKSSKQSVKRRAVEYLSSVGLEDATRIYSLYPHELSGGMRQRVMIAMALAAGSSSLLIADEPTTALDVTVQKGILSLLRKMIDEKAMAMLLISHDLGVVSALADRILVLYGGKLMEERDAQSFFSSPRHPYSKALLRSARGDYDGDKLFVISGNPFQLGDVCTGCRFASRCHEAIEKCFQSEPPVSTSERCSLRCWKYGVCDG</sequence>
<dbReference type="InterPro" id="IPR050388">
    <property type="entry name" value="ABC_Ni/Peptide_Import"/>
</dbReference>
<comment type="similarity">
    <text evidence="2">Belongs to the ABC transporter superfamily.</text>
</comment>
<dbReference type="GO" id="GO:0005524">
    <property type="term" value="F:ATP binding"/>
    <property type="evidence" value="ECO:0007669"/>
    <property type="project" value="UniProtKB-KW"/>
</dbReference>
<feature type="domain" description="ABC transporter" evidence="8">
    <location>
        <begin position="6"/>
        <end position="251"/>
    </location>
</feature>
<dbReference type="GO" id="GO:0005886">
    <property type="term" value="C:plasma membrane"/>
    <property type="evidence" value="ECO:0007669"/>
    <property type="project" value="UniProtKB-SubCell"/>
</dbReference>
<evidence type="ECO:0000313" key="10">
    <source>
        <dbReference type="Proteomes" id="UP000823615"/>
    </source>
</evidence>
<dbReference type="InterPro" id="IPR003439">
    <property type="entry name" value="ABC_transporter-like_ATP-bd"/>
</dbReference>
<dbReference type="InterPro" id="IPR017871">
    <property type="entry name" value="ABC_transporter-like_CS"/>
</dbReference>